<evidence type="ECO:0000313" key="2">
    <source>
        <dbReference type="EMBL" id="EFF41165.1"/>
    </source>
</evidence>
<organism evidence="2 3">
    <name type="scientific">Mycoplasmopsis alligatoris A21JP2</name>
    <dbReference type="NCBI Taxonomy" id="747682"/>
    <lineage>
        <taxon>Bacteria</taxon>
        <taxon>Bacillati</taxon>
        <taxon>Mycoplasmatota</taxon>
        <taxon>Mycoplasmoidales</taxon>
        <taxon>Metamycoplasmataceae</taxon>
        <taxon>Mycoplasmopsis</taxon>
    </lineage>
</organism>
<evidence type="ECO:0000256" key="1">
    <source>
        <dbReference type="SAM" id="Phobius"/>
    </source>
</evidence>
<proteinExistence type="predicted"/>
<feature type="transmembrane region" description="Helical" evidence="1">
    <location>
        <begin position="74"/>
        <end position="96"/>
    </location>
</feature>
<feature type="transmembrane region" description="Helical" evidence="1">
    <location>
        <begin position="233"/>
        <end position="262"/>
    </location>
</feature>
<dbReference type="RefSeq" id="WP_005683779.1">
    <property type="nucleotide sequence ID" value="NZ_ADNC01000027.1"/>
</dbReference>
<comment type="caution">
    <text evidence="2">The sequence shown here is derived from an EMBL/GenBank/DDBJ whole genome shotgun (WGS) entry which is preliminary data.</text>
</comment>
<dbReference type="STRING" id="747682.MALL_0428"/>
<name>D4XWK2_9BACT</name>
<keyword evidence="1" id="KW-1133">Transmembrane helix</keyword>
<gene>
    <name evidence="2" type="ORF">MALL_0428</name>
</gene>
<dbReference type="EMBL" id="ADNC01000027">
    <property type="protein sequence ID" value="EFF41165.1"/>
    <property type="molecule type" value="Genomic_DNA"/>
</dbReference>
<protein>
    <submittedName>
        <fullName evidence="2">Uncharacterized protein</fullName>
    </submittedName>
</protein>
<dbReference type="Proteomes" id="UP000004757">
    <property type="component" value="Unassembled WGS sequence"/>
</dbReference>
<dbReference type="eggNOG" id="ENOG5031YJE">
    <property type="taxonomic scope" value="Bacteria"/>
</dbReference>
<feature type="transmembrane region" description="Helical" evidence="1">
    <location>
        <begin position="108"/>
        <end position="129"/>
    </location>
</feature>
<accession>D4XWK2</accession>
<dbReference type="AlphaFoldDB" id="D4XWK2"/>
<dbReference type="NCBIfam" id="NF046009">
    <property type="entry name" value="MAGa3780_fam"/>
    <property type="match status" value="1"/>
</dbReference>
<keyword evidence="1" id="KW-0472">Membrane</keyword>
<reference evidence="2 3" key="1">
    <citation type="submission" date="2010-03" db="EMBL/GenBank/DDBJ databases">
        <authorList>
            <person name="Glass J.I."/>
            <person name="Benders G.A."/>
            <person name="Durkin A.S."/>
            <person name="Farmerie W.G."/>
            <person name="Hlavinka K."/>
            <person name="Hostetler J."/>
            <person name="Jackson J."/>
            <person name="May M.A."/>
            <person name="Miller R.H."/>
            <person name="Paralanov V."/>
            <person name="Radune D."/>
            <person name="Szczypinski B."/>
            <person name="Brown D.R."/>
        </authorList>
    </citation>
    <scope>NUCLEOTIDE SEQUENCE [LARGE SCALE GENOMIC DNA]</scope>
    <source>
        <strain evidence="2 3">A21JP2</strain>
    </source>
</reference>
<sequence length="272" mass="31490">MKNLKETLFDFMSSWEKKQKVFLLVGIVMLVLTLTVTILDFYAFSERLYAKVDNSEVISFLREKNIIPSALATIWRSTLTFTSISNYLLAINFIIYPFYWKNKKTQSFLFVSMTWISITFIVFWALISWNGNSWKRVDSSIKSIIVHVVNPMIAYIMFIFVRKDFSLSKKAIILSSLLVLGYFIFALIAFSATHKYANLPDPQTTKDVYDAADITIYKFLNPINPLFYKGQNIFVQIILNILLLIGASVLPPVLGLGLKLIYRLPWRKNKEN</sequence>
<evidence type="ECO:0000313" key="3">
    <source>
        <dbReference type="Proteomes" id="UP000004757"/>
    </source>
</evidence>
<feature type="transmembrane region" description="Helical" evidence="1">
    <location>
        <begin position="141"/>
        <end position="160"/>
    </location>
</feature>
<feature type="transmembrane region" description="Helical" evidence="1">
    <location>
        <begin position="21"/>
        <end position="44"/>
    </location>
</feature>
<feature type="transmembrane region" description="Helical" evidence="1">
    <location>
        <begin position="172"/>
        <end position="192"/>
    </location>
</feature>
<dbReference type="OrthoDB" id="400065at2"/>
<keyword evidence="1" id="KW-0812">Transmembrane</keyword>
<keyword evidence="3" id="KW-1185">Reference proteome</keyword>